<name>A0ABV6Q9S9_9FLAO</name>
<feature type="signal peptide" evidence="2">
    <location>
        <begin position="1"/>
        <end position="18"/>
    </location>
</feature>
<dbReference type="SUPFAM" id="SSF54427">
    <property type="entry name" value="NTF2-like"/>
    <property type="match status" value="2"/>
</dbReference>
<evidence type="ECO:0000256" key="1">
    <source>
        <dbReference type="SAM" id="MobiDB-lite"/>
    </source>
</evidence>
<feature type="region of interest" description="Disordered" evidence="1">
    <location>
        <begin position="288"/>
        <end position="310"/>
    </location>
</feature>
<dbReference type="SUPFAM" id="SSF69304">
    <property type="entry name" value="Tricorn protease N-terminal domain"/>
    <property type="match status" value="1"/>
</dbReference>
<dbReference type="EMBL" id="JBHLTQ010000005">
    <property type="protein sequence ID" value="MFC0605048.1"/>
    <property type="molecule type" value="Genomic_DNA"/>
</dbReference>
<proteinExistence type="predicted"/>
<keyword evidence="2" id="KW-0732">Signal</keyword>
<keyword evidence="5" id="KW-1185">Reference proteome</keyword>
<dbReference type="Proteomes" id="UP001589832">
    <property type="component" value="Unassembled WGS sequence"/>
</dbReference>
<gene>
    <name evidence="4" type="ORF">ACFFGA_10820</name>
</gene>
<accession>A0ABV6Q9S9</accession>
<feature type="compositionally biased region" description="Low complexity" evidence="1">
    <location>
        <begin position="289"/>
        <end position="310"/>
    </location>
</feature>
<dbReference type="InterPro" id="IPR032710">
    <property type="entry name" value="NTF2-like_dom_sf"/>
</dbReference>
<sequence length="536" mass="60974">MKYLLLILCSLFISIVFSQSETEIFLFDIEQNNSKIQVKNANNISNNKGYDNQPSFLNEDNILFASTRNGQTDIAQYNINYKSKIFINSTQGGEYTPLKIPNKNAVSAVRLDEDGKQRLYSYNLSNGESTELIKDLVVAYYTWYNEDTVVSAVIEDENLNLYVTNVLDGKSERYATNVGRSFHKIPNSNLVSFIYKESDKQWQIRSLNPLTGRTRLIANTIEGIEDICWLSNNTILSGKGGILYKLTLRHDNNWKKVADLTADGITNITRMALNSNATKLLIAGEVEPTTSNQDSESNTSNTSETSQTNTLQLTEQQAGSIVQKHIEPFNNKKLDEFVDAFANDIIVSKFPNEHMYSGINTLKENYKNFFKNYDKANVKVLNRMVLNDIVIDEELVTINNITVRQATIYKVDNDKIKSMTFIRNKSTTSNPEIIVNEQLEKYNERDIKNFIKTYSEDIKLYKLPNTVTLEGQSALKTEYGIFFQQTPDLNAEIVNRIVLGNKVIDKEKVVINGKTFYAIAIYEVNDGLISKVTFVQ</sequence>
<dbReference type="Gene3D" id="3.10.450.50">
    <property type="match status" value="2"/>
</dbReference>
<protein>
    <submittedName>
        <fullName evidence="4">Nuclear transport factor 2 family protein</fullName>
    </submittedName>
</protein>
<feature type="domain" description="SnoaL-like" evidence="3">
    <location>
        <begin position="437"/>
        <end position="530"/>
    </location>
</feature>
<evidence type="ECO:0000256" key="2">
    <source>
        <dbReference type="SAM" id="SignalP"/>
    </source>
</evidence>
<feature type="domain" description="SnoaL-like" evidence="3">
    <location>
        <begin position="322"/>
        <end position="418"/>
    </location>
</feature>
<dbReference type="RefSeq" id="WP_386063718.1">
    <property type="nucleotide sequence ID" value="NZ_JBHLTQ010000005.1"/>
</dbReference>
<dbReference type="InterPro" id="IPR037401">
    <property type="entry name" value="SnoaL-like"/>
</dbReference>
<evidence type="ECO:0000313" key="5">
    <source>
        <dbReference type="Proteomes" id="UP001589832"/>
    </source>
</evidence>
<evidence type="ECO:0000313" key="4">
    <source>
        <dbReference type="EMBL" id="MFC0605048.1"/>
    </source>
</evidence>
<comment type="caution">
    <text evidence="4">The sequence shown here is derived from an EMBL/GenBank/DDBJ whole genome shotgun (WGS) entry which is preliminary data.</text>
</comment>
<reference evidence="4 5" key="1">
    <citation type="submission" date="2024-09" db="EMBL/GenBank/DDBJ databases">
        <authorList>
            <person name="Sun Q."/>
            <person name="Mori K."/>
        </authorList>
    </citation>
    <scope>NUCLEOTIDE SEQUENCE [LARGE SCALE GENOMIC DNA]</scope>
    <source>
        <strain evidence="4 5">NCAIM B.02481</strain>
    </source>
</reference>
<feature type="chain" id="PRO_5045219050" evidence="2">
    <location>
        <begin position="19"/>
        <end position="536"/>
    </location>
</feature>
<dbReference type="Pfam" id="PF12680">
    <property type="entry name" value="SnoaL_2"/>
    <property type="match status" value="2"/>
</dbReference>
<evidence type="ECO:0000259" key="3">
    <source>
        <dbReference type="Pfam" id="PF12680"/>
    </source>
</evidence>
<organism evidence="4 5">
    <name type="scientific">Winogradskyella pulchriflava</name>
    <dbReference type="NCBI Taxonomy" id="1110688"/>
    <lineage>
        <taxon>Bacteria</taxon>
        <taxon>Pseudomonadati</taxon>
        <taxon>Bacteroidota</taxon>
        <taxon>Flavobacteriia</taxon>
        <taxon>Flavobacteriales</taxon>
        <taxon>Flavobacteriaceae</taxon>
        <taxon>Winogradskyella</taxon>
    </lineage>
</organism>